<feature type="region of interest" description="Disordered" evidence="1">
    <location>
        <begin position="51"/>
        <end position="76"/>
    </location>
</feature>
<protein>
    <submittedName>
        <fullName evidence="2">Uncharacterized protein</fullName>
    </submittedName>
</protein>
<sequence length="97" mass="10772">MSERALYKKGDVCLYELKSGSNQFCKASIMSVHLDDDPPYYTIRYTAFEPDTSAPPPASRSSLSGSGAVLNEKKETLKPVRHEKQTIQARLKPIPDA</sequence>
<dbReference type="OrthoDB" id="10383276at2759"/>
<dbReference type="Proteomes" id="UP001165122">
    <property type="component" value="Unassembled WGS sequence"/>
</dbReference>
<feature type="compositionally biased region" description="Low complexity" evidence="1">
    <location>
        <begin position="59"/>
        <end position="68"/>
    </location>
</feature>
<accession>A0A9W7CHU9</accession>
<name>A0A9W7CHU9_9STRA</name>
<comment type="caution">
    <text evidence="2">The sequence shown here is derived from an EMBL/GenBank/DDBJ whole genome shotgun (WGS) entry which is preliminary data.</text>
</comment>
<dbReference type="AlphaFoldDB" id="A0A9W7CHU9"/>
<evidence type="ECO:0000313" key="3">
    <source>
        <dbReference type="Proteomes" id="UP001165122"/>
    </source>
</evidence>
<gene>
    <name evidence="2" type="ORF">TrLO_g8056</name>
</gene>
<reference evidence="3" key="1">
    <citation type="journal article" date="2023" name="Commun. Biol.">
        <title>Genome analysis of Parmales, the sister group of diatoms, reveals the evolutionary specialization of diatoms from phago-mixotrophs to photoautotrophs.</title>
        <authorList>
            <person name="Ban H."/>
            <person name="Sato S."/>
            <person name="Yoshikawa S."/>
            <person name="Yamada K."/>
            <person name="Nakamura Y."/>
            <person name="Ichinomiya M."/>
            <person name="Sato N."/>
            <person name="Blanc-Mathieu R."/>
            <person name="Endo H."/>
            <person name="Kuwata A."/>
            <person name="Ogata H."/>
        </authorList>
    </citation>
    <scope>NUCLEOTIDE SEQUENCE [LARGE SCALE GENOMIC DNA]</scope>
    <source>
        <strain evidence="3">NIES 3700</strain>
    </source>
</reference>
<dbReference type="EMBL" id="BRXW01000104">
    <property type="protein sequence ID" value="GMI06772.1"/>
    <property type="molecule type" value="Genomic_DNA"/>
</dbReference>
<keyword evidence="3" id="KW-1185">Reference proteome</keyword>
<organism evidence="2 3">
    <name type="scientific">Triparma laevis f. longispina</name>
    <dbReference type="NCBI Taxonomy" id="1714387"/>
    <lineage>
        <taxon>Eukaryota</taxon>
        <taxon>Sar</taxon>
        <taxon>Stramenopiles</taxon>
        <taxon>Ochrophyta</taxon>
        <taxon>Bolidophyceae</taxon>
        <taxon>Parmales</taxon>
        <taxon>Triparmaceae</taxon>
        <taxon>Triparma</taxon>
    </lineage>
</organism>
<evidence type="ECO:0000256" key="1">
    <source>
        <dbReference type="SAM" id="MobiDB-lite"/>
    </source>
</evidence>
<evidence type="ECO:0000313" key="2">
    <source>
        <dbReference type="EMBL" id="GMI06772.1"/>
    </source>
</evidence>
<proteinExistence type="predicted"/>